<sequence length="181" mass="21159">MARTVAERKAVNRVSAANYRKKNLELTRQSARERMRQRRTLKRNEKDKYGWFDDNGIRQECQQGQISNDTINPSYPPRHRRHADDDQQDDQLQHAPYSSEKQKPLPEPQGLWEEFFSSIHNASRAFRMLAKFSTQFGDSVFLNMPSTLGEPQETYSDRFHDRFRDVVKLVLSEEIGTGDGP</sequence>
<dbReference type="EMBL" id="JAYKXP010000188">
    <property type="protein sequence ID" value="KAK7020272.1"/>
    <property type="molecule type" value="Genomic_DNA"/>
</dbReference>
<dbReference type="Proteomes" id="UP001383192">
    <property type="component" value="Unassembled WGS sequence"/>
</dbReference>
<feature type="compositionally biased region" description="Basic and acidic residues" evidence="1">
    <location>
        <begin position="42"/>
        <end position="57"/>
    </location>
</feature>
<feature type="compositionally biased region" description="Polar residues" evidence="1">
    <location>
        <begin position="60"/>
        <end position="73"/>
    </location>
</feature>
<feature type="region of interest" description="Disordered" evidence="1">
    <location>
        <begin position="1"/>
        <end position="107"/>
    </location>
</feature>
<evidence type="ECO:0000313" key="3">
    <source>
        <dbReference type="Proteomes" id="UP001383192"/>
    </source>
</evidence>
<accession>A0AAW0B2J4</accession>
<feature type="compositionally biased region" description="Basic and acidic residues" evidence="1">
    <location>
        <begin position="22"/>
        <end position="34"/>
    </location>
</feature>
<organism evidence="2 3">
    <name type="scientific">Paramarasmius palmivorus</name>
    <dbReference type="NCBI Taxonomy" id="297713"/>
    <lineage>
        <taxon>Eukaryota</taxon>
        <taxon>Fungi</taxon>
        <taxon>Dikarya</taxon>
        <taxon>Basidiomycota</taxon>
        <taxon>Agaricomycotina</taxon>
        <taxon>Agaricomycetes</taxon>
        <taxon>Agaricomycetidae</taxon>
        <taxon>Agaricales</taxon>
        <taxon>Marasmiineae</taxon>
        <taxon>Marasmiaceae</taxon>
        <taxon>Paramarasmius</taxon>
    </lineage>
</organism>
<comment type="caution">
    <text evidence="2">The sequence shown here is derived from an EMBL/GenBank/DDBJ whole genome shotgun (WGS) entry which is preliminary data.</text>
</comment>
<protein>
    <recommendedName>
        <fullName evidence="4">BZIP domain-containing protein</fullName>
    </recommendedName>
</protein>
<evidence type="ECO:0000256" key="1">
    <source>
        <dbReference type="SAM" id="MobiDB-lite"/>
    </source>
</evidence>
<feature type="compositionally biased region" description="Basic and acidic residues" evidence="1">
    <location>
        <begin position="1"/>
        <end position="10"/>
    </location>
</feature>
<keyword evidence="3" id="KW-1185">Reference proteome</keyword>
<gene>
    <name evidence="2" type="ORF">VNI00_017764</name>
</gene>
<evidence type="ECO:0008006" key="4">
    <source>
        <dbReference type="Google" id="ProtNLM"/>
    </source>
</evidence>
<evidence type="ECO:0000313" key="2">
    <source>
        <dbReference type="EMBL" id="KAK7020272.1"/>
    </source>
</evidence>
<reference evidence="2 3" key="1">
    <citation type="submission" date="2024-01" db="EMBL/GenBank/DDBJ databases">
        <title>A draft genome for a cacao thread blight-causing isolate of Paramarasmius palmivorus.</title>
        <authorList>
            <person name="Baruah I.K."/>
            <person name="Bukari Y."/>
            <person name="Amoako-Attah I."/>
            <person name="Meinhardt L.W."/>
            <person name="Bailey B.A."/>
            <person name="Cohen S.P."/>
        </authorList>
    </citation>
    <scope>NUCLEOTIDE SEQUENCE [LARGE SCALE GENOMIC DNA]</scope>
    <source>
        <strain evidence="2 3">GH-12</strain>
    </source>
</reference>
<proteinExistence type="predicted"/>
<dbReference type="AlphaFoldDB" id="A0AAW0B2J4"/>
<name>A0AAW0B2J4_9AGAR</name>